<keyword evidence="5" id="KW-0472">Membrane</keyword>
<evidence type="ECO:0000256" key="5">
    <source>
        <dbReference type="SAM" id="Phobius"/>
    </source>
</evidence>
<keyword evidence="3" id="KW-0479">Metal-binding</keyword>
<comment type="subcellular location">
    <subcellularLocation>
        <location evidence="1">Cell envelope</location>
    </subcellularLocation>
</comment>
<dbReference type="EMBL" id="DSEU01000015">
    <property type="protein sequence ID" value="HEM66448.1"/>
    <property type="molecule type" value="Genomic_DNA"/>
</dbReference>
<organism evidence="6">
    <name type="scientific">Ignisphaera aggregans</name>
    <dbReference type="NCBI Taxonomy" id="334771"/>
    <lineage>
        <taxon>Archaea</taxon>
        <taxon>Thermoproteota</taxon>
        <taxon>Thermoprotei</taxon>
        <taxon>Desulfurococcales</taxon>
        <taxon>Desulfurococcaceae</taxon>
        <taxon>Ignisphaera</taxon>
    </lineage>
</organism>
<evidence type="ECO:0000256" key="3">
    <source>
        <dbReference type="ARBA" id="ARBA00022723"/>
    </source>
</evidence>
<sequence>MRRTLVVLFTVVLLLLQIAVYIPVASSGNGLTIVVTFPFLYEDIDELVCKGDAVVNLVKPGMDPHEYLLTPSDIDLIKRADLIISTGHAPFETRIRELAESGQIHGKLIELPSISGVTILRHPQTNVTNYHGIQFYSRNYELLIEDVEHALEMLRPECASVYRASAEKLLQDLAALNSSVRRFSGWLAVVDLPPLQYVAVWLGLDVKQVLAREEDVPITPQDYTNAESIISSAKHVVVIATIGSAAEDKLRDMARRHGALFIALPNPLTYNGSLEYLRTVAQIVSNVSLATVTQQAGGSSVSTPMLVGVVLFVIAVSIIMMYLWFKRR</sequence>
<proteinExistence type="predicted"/>
<dbReference type="InterPro" id="IPR050492">
    <property type="entry name" value="Bact_metal-bind_prot9"/>
</dbReference>
<accession>A0A7J2U0T6</accession>
<dbReference type="GO" id="GO:0046872">
    <property type="term" value="F:metal ion binding"/>
    <property type="evidence" value="ECO:0007669"/>
    <property type="project" value="UniProtKB-KW"/>
</dbReference>
<gene>
    <name evidence="6" type="ORF">ENO26_02595</name>
</gene>
<keyword evidence="2" id="KW-0813">Transport</keyword>
<dbReference type="AlphaFoldDB" id="A0A7J2U0T6"/>
<keyword evidence="5" id="KW-0812">Transmembrane</keyword>
<dbReference type="InterPro" id="IPR006127">
    <property type="entry name" value="ZnuA-like"/>
</dbReference>
<dbReference type="GO" id="GO:0030001">
    <property type="term" value="P:metal ion transport"/>
    <property type="evidence" value="ECO:0007669"/>
    <property type="project" value="InterPro"/>
</dbReference>
<keyword evidence="5" id="KW-1133">Transmembrane helix</keyword>
<dbReference type="PANTHER" id="PTHR42953:SF1">
    <property type="entry name" value="METAL-BINDING PROTEIN HI_0362-RELATED"/>
    <property type="match status" value="1"/>
</dbReference>
<evidence type="ECO:0000256" key="1">
    <source>
        <dbReference type="ARBA" id="ARBA00004196"/>
    </source>
</evidence>
<name>A0A7J2U0T6_9CREN</name>
<keyword evidence="4" id="KW-0732">Signal</keyword>
<comment type="caution">
    <text evidence="6">The sequence shown here is derived from an EMBL/GenBank/DDBJ whole genome shotgun (WGS) entry which is preliminary data.</text>
</comment>
<feature type="transmembrane region" description="Helical" evidence="5">
    <location>
        <begin position="305"/>
        <end position="325"/>
    </location>
</feature>
<evidence type="ECO:0000256" key="4">
    <source>
        <dbReference type="ARBA" id="ARBA00022729"/>
    </source>
</evidence>
<reference evidence="6" key="1">
    <citation type="journal article" date="2020" name="mSystems">
        <title>Genome- and Community-Level Interaction Insights into Carbon Utilization and Element Cycling Functions of Hydrothermarchaeota in Hydrothermal Sediment.</title>
        <authorList>
            <person name="Zhou Z."/>
            <person name="Liu Y."/>
            <person name="Xu W."/>
            <person name="Pan J."/>
            <person name="Luo Z.H."/>
            <person name="Li M."/>
        </authorList>
    </citation>
    <scope>NUCLEOTIDE SEQUENCE [LARGE SCALE GENOMIC DNA]</scope>
    <source>
        <strain evidence="6">SpSt-125</strain>
    </source>
</reference>
<dbReference type="Pfam" id="PF01297">
    <property type="entry name" value="ZnuA"/>
    <property type="match status" value="1"/>
</dbReference>
<evidence type="ECO:0008006" key="7">
    <source>
        <dbReference type="Google" id="ProtNLM"/>
    </source>
</evidence>
<evidence type="ECO:0000313" key="6">
    <source>
        <dbReference type="EMBL" id="HEM66448.1"/>
    </source>
</evidence>
<dbReference type="SUPFAM" id="SSF53807">
    <property type="entry name" value="Helical backbone' metal receptor"/>
    <property type="match status" value="1"/>
</dbReference>
<dbReference type="Gene3D" id="3.40.50.1980">
    <property type="entry name" value="Nitrogenase molybdenum iron protein domain"/>
    <property type="match status" value="1"/>
</dbReference>
<dbReference type="PANTHER" id="PTHR42953">
    <property type="entry name" value="HIGH-AFFINITY ZINC UPTAKE SYSTEM PROTEIN ZNUA-RELATED"/>
    <property type="match status" value="1"/>
</dbReference>
<protein>
    <recommendedName>
        <fullName evidence="7">ABC transporter substrate-binding protein</fullName>
    </recommendedName>
</protein>
<evidence type="ECO:0000256" key="2">
    <source>
        <dbReference type="ARBA" id="ARBA00022448"/>
    </source>
</evidence>